<name>A0A9P0LQ54_ACAOB</name>
<dbReference type="EMBL" id="CAKOFQ010007435">
    <property type="protein sequence ID" value="CAH2001064.1"/>
    <property type="molecule type" value="Genomic_DNA"/>
</dbReference>
<protein>
    <submittedName>
        <fullName evidence="1">Uncharacterized protein</fullName>
    </submittedName>
</protein>
<evidence type="ECO:0000313" key="2">
    <source>
        <dbReference type="Proteomes" id="UP001152888"/>
    </source>
</evidence>
<accession>A0A9P0LQ54</accession>
<comment type="caution">
    <text evidence="1">The sequence shown here is derived from an EMBL/GenBank/DDBJ whole genome shotgun (WGS) entry which is preliminary data.</text>
</comment>
<evidence type="ECO:0000313" key="1">
    <source>
        <dbReference type="EMBL" id="CAH2001064.1"/>
    </source>
</evidence>
<dbReference type="Proteomes" id="UP001152888">
    <property type="component" value="Unassembled WGS sequence"/>
</dbReference>
<proteinExistence type="predicted"/>
<organism evidence="1 2">
    <name type="scientific">Acanthoscelides obtectus</name>
    <name type="common">Bean weevil</name>
    <name type="synonym">Bruchus obtectus</name>
    <dbReference type="NCBI Taxonomy" id="200917"/>
    <lineage>
        <taxon>Eukaryota</taxon>
        <taxon>Metazoa</taxon>
        <taxon>Ecdysozoa</taxon>
        <taxon>Arthropoda</taxon>
        <taxon>Hexapoda</taxon>
        <taxon>Insecta</taxon>
        <taxon>Pterygota</taxon>
        <taxon>Neoptera</taxon>
        <taxon>Endopterygota</taxon>
        <taxon>Coleoptera</taxon>
        <taxon>Polyphaga</taxon>
        <taxon>Cucujiformia</taxon>
        <taxon>Chrysomeloidea</taxon>
        <taxon>Chrysomelidae</taxon>
        <taxon>Bruchinae</taxon>
        <taxon>Bruchini</taxon>
        <taxon>Acanthoscelides</taxon>
    </lineage>
</organism>
<dbReference type="OrthoDB" id="6602337at2759"/>
<reference evidence="1" key="1">
    <citation type="submission" date="2022-03" db="EMBL/GenBank/DDBJ databases">
        <authorList>
            <person name="Sayadi A."/>
        </authorList>
    </citation>
    <scope>NUCLEOTIDE SEQUENCE</scope>
</reference>
<sequence length="127" mass="14609">MKRAKGVKKSVIQKQLSGNDYKRIIEGGGRVLRNMHTFKSKLHYVYTEVKNKVALAHHDAKRFIIPNTTKTLSWGHSDIEFYQTDPSLNVKYAIGAINDIAEDTFPENGNLDLLIKLMLEEVCKYWI</sequence>
<keyword evidence="2" id="KW-1185">Reference proteome</keyword>
<dbReference type="AlphaFoldDB" id="A0A9P0LQ54"/>
<gene>
    <name evidence="1" type="ORF">ACAOBT_LOCUS25975</name>
</gene>